<keyword evidence="3" id="KW-1185">Reference proteome</keyword>
<sequence length="219" mass="24985">MVYVLVLIIIGVCGLGKINGDDKSKEGNSKKVQVDTTLVSFTIRINKLQRISKLQDLFVLDERYRKATLSFATGVFRTRKLNGKDITIHPTIQMKIVLQIKVILDYGRASVRNIKNRGHQKAKNTVNVKRLSEVGTEVLQCCYVFFITLWEETFYKIHASNEKSQGGKEMKKETAWSLSYFLTCKSDTAQLLGSLEVTHEKNGEAQGKNRKKFIEQEIH</sequence>
<reference evidence="2" key="1">
    <citation type="submission" date="2022-04" db="EMBL/GenBank/DDBJ databases">
        <title>A functionally conserved STORR gene fusion in Papaver species that diverged 16.8 million years ago.</title>
        <authorList>
            <person name="Catania T."/>
        </authorList>
    </citation>
    <scope>NUCLEOTIDE SEQUENCE</scope>
    <source>
        <strain evidence="2">S-188037</strain>
    </source>
</reference>
<feature type="chain" id="PRO_5042144946" evidence="1">
    <location>
        <begin position="21"/>
        <end position="219"/>
    </location>
</feature>
<evidence type="ECO:0000256" key="1">
    <source>
        <dbReference type="SAM" id="SignalP"/>
    </source>
</evidence>
<organism evidence="2 3">
    <name type="scientific">Papaver atlanticum</name>
    <dbReference type="NCBI Taxonomy" id="357466"/>
    <lineage>
        <taxon>Eukaryota</taxon>
        <taxon>Viridiplantae</taxon>
        <taxon>Streptophyta</taxon>
        <taxon>Embryophyta</taxon>
        <taxon>Tracheophyta</taxon>
        <taxon>Spermatophyta</taxon>
        <taxon>Magnoliopsida</taxon>
        <taxon>Ranunculales</taxon>
        <taxon>Papaveraceae</taxon>
        <taxon>Papaveroideae</taxon>
        <taxon>Papaver</taxon>
    </lineage>
</organism>
<feature type="signal peptide" evidence="1">
    <location>
        <begin position="1"/>
        <end position="20"/>
    </location>
</feature>
<evidence type="ECO:0000313" key="3">
    <source>
        <dbReference type="Proteomes" id="UP001202328"/>
    </source>
</evidence>
<gene>
    <name evidence="2" type="ORF">MKW98_018248</name>
</gene>
<dbReference type="AlphaFoldDB" id="A0AAD4S4C2"/>
<proteinExistence type="predicted"/>
<accession>A0AAD4S4C2</accession>
<dbReference type="EMBL" id="JAJJMB010014227">
    <property type="protein sequence ID" value="KAI3861965.1"/>
    <property type="molecule type" value="Genomic_DNA"/>
</dbReference>
<dbReference type="Proteomes" id="UP001202328">
    <property type="component" value="Unassembled WGS sequence"/>
</dbReference>
<keyword evidence="1" id="KW-0732">Signal</keyword>
<comment type="caution">
    <text evidence="2">The sequence shown here is derived from an EMBL/GenBank/DDBJ whole genome shotgun (WGS) entry which is preliminary data.</text>
</comment>
<name>A0AAD4S4C2_9MAGN</name>
<protein>
    <submittedName>
        <fullName evidence="2">Uncharacterized protein</fullName>
    </submittedName>
</protein>
<evidence type="ECO:0000313" key="2">
    <source>
        <dbReference type="EMBL" id="KAI3861965.1"/>
    </source>
</evidence>